<dbReference type="InterPro" id="IPR001060">
    <property type="entry name" value="FCH_dom"/>
</dbReference>
<dbReference type="PROSITE" id="PS00479">
    <property type="entry name" value="ZF_DAG_PE_1"/>
    <property type="match status" value="1"/>
</dbReference>
<reference evidence="11" key="2">
    <citation type="submission" date="2015-01" db="EMBL/GenBank/DDBJ databases">
        <title>Evolutionary Origins and Diversification of the Mycorrhizal Mutualists.</title>
        <authorList>
            <consortium name="DOE Joint Genome Institute"/>
            <consortium name="Mycorrhizal Genomics Consortium"/>
            <person name="Kohler A."/>
            <person name="Kuo A."/>
            <person name="Nagy L.G."/>
            <person name="Floudas D."/>
            <person name="Copeland A."/>
            <person name="Barry K.W."/>
            <person name="Cichocki N."/>
            <person name="Veneault-Fourrey C."/>
            <person name="LaButti K."/>
            <person name="Lindquist E.A."/>
            <person name="Lipzen A."/>
            <person name="Lundell T."/>
            <person name="Morin E."/>
            <person name="Murat C."/>
            <person name="Riley R."/>
            <person name="Ohm R."/>
            <person name="Sun H."/>
            <person name="Tunlid A."/>
            <person name="Henrissat B."/>
            <person name="Grigoriev I.V."/>
            <person name="Hibbett D.S."/>
            <person name="Martin F."/>
        </authorList>
    </citation>
    <scope>NUCLEOTIDE SEQUENCE [LARGE SCALE GENOMIC DNA]</scope>
    <source>
        <strain evidence="11">Ve08.2h10</strain>
    </source>
</reference>
<dbReference type="OrthoDB" id="8783038at2759"/>
<dbReference type="CDD" id="cd00174">
    <property type="entry name" value="SH3"/>
    <property type="match status" value="1"/>
</dbReference>
<dbReference type="Pfam" id="PF00611">
    <property type="entry name" value="FCH"/>
    <property type="match status" value="1"/>
</dbReference>
<dbReference type="GO" id="GO:0030036">
    <property type="term" value="P:actin cytoskeleton organization"/>
    <property type="evidence" value="ECO:0007669"/>
    <property type="project" value="UniProtKB-ARBA"/>
</dbReference>
<reference evidence="10 11" key="1">
    <citation type="submission" date="2014-04" db="EMBL/GenBank/DDBJ databases">
        <authorList>
            <consortium name="DOE Joint Genome Institute"/>
            <person name="Kuo A."/>
            <person name="Kohler A."/>
            <person name="Jargeat P."/>
            <person name="Nagy L.G."/>
            <person name="Floudas D."/>
            <person name="Copeland A."/>
            <person name="Barry K.W."/>
            <person name="Cichocki N."/>
            <person name="Veneault-Fourrey C."/>
            <person name="LaButti K."/>
            <person name="Lindquist E.A."/>
            <person name="Lipzen A."/>
            <person name="Lundell T."/>
            <person name="Morin E."/>
            <person name="Murat C."/>
            <person name="Sun H."/>
            <person name="Tunlid A."/>
            <person name="Henrissat B."/>
            <person name="Grigoriev I.V."/>
            <person name="Hibbett D.S."/>
            <person name="Martin F."/>
            <person name="Nordberg H.P."/>
            <person name="Cantor M.N."/>
            <person name="Hua S.X."/>
        </authorList>
    </citation>
    <scope>NUCLEOTIDE SEQUENCE [LARGE SCALE GENOMIC DNA]</scope>
    <source>
        <strain evidence="10 11">Ve08.2h10</strain>
    </source>
</reference>
<dbReference type="InterPro" id="IPR046349">
    <property type="entry name" value="C1-like_sf"/>
</dbReference>
<dbReference type="GO" id="GO:0030833">
    <property type="term" value="P:regulation of actin filament polymerization"/>
    <property type="evidence" value="ECO:0007669"/>
    <property type="project" value="TreeGrafter"/>
</dbReference>
<evidence type="ECO:0000256" key="6">
    <source>
        <dbReference type="SAM" id="MobiDB-lite"/>
    </source>
</evidence>
<dbReference type="SMART" id="SM00326">
    <property type="entry name" value="SH3"/>
    <property type="match status" value="2"/>
</dbReference>
<feature type="domain" description="SH3" evidence="7">
    <location>
        <begin position="539"/>
        <end position="600"/>
    </location>
</feature>
<dbReference type="InterPro" id="IPR027267">
    <property type="entry name" value="AH/BAR_dom_sf"/>
</dbReference>
<dbReference type="Pfam" id="PF14604">
    <property type="entry name" value="SH3_9"/>
    <property type="match status" value="2"/>
</dbReference>
<protein>
    <recommendedName>
        <fullName evidence="12">Protein BZZ1</fullName>
    </recommendedName>
</protein>
<dbReference type="Proteomes" id="UP000054538">
    <property type="component" value="Unassembled WGS sequence"/>
</dbReference>
<dbReference type="PANTHER" id="PTHR15735">
    <property type="entry name" value="FCH AND DOUBLE SH3 DOMAINS PROTEIN"/>
    <property type="match status" value="1"/>
</dbReference>
<dbReference type="GO" id="GO:0030864">
    <property type="term" value="C:cortical actin cytoskeleton"/>
    <property type="evidence" value="ECO:0007669"/>
    <property type="project" value="UniProtKB-ARBA"/>
</dbReference>
<dbReference type="CDD" id="cd20824">
    <property type="entry name" value="C1_SpBZZ1-like"/>
    <property type="match status" value="1"/>
</dbReference>
<dbReference type="InterPro" id="IPR020454">
    <property type="entry name" value="DAG/PE-bd"/>
</dbReference>
<dbReference type="Gene3D" id="3.30.60.20">
    <property type="match status" value="1"/>
</dbReference>
<evidence type="ECO:0008006" key="12">
    <source>
        <dbReference type="Google" id="ProtNLM"/>
    </source>
</evidence>
<dbReference type="SMART" id="SM00055">
    <property type="entry name" value="FCH"/>
    <property type="match status" value="1"/>
</dbReference>
<keyword evidence="11" id="KW-1185">Reference proteome</keyword>
<evidence type="ECO:0000259" key="8">
    <source>
        <dbReference type="PROSITE" id="PS50081"/>
    </source>
</evidence>
<evidence type="ECO:0000256" key="2">
    <source>
        <dbReference type="ARBA" id="ARBA00022723"/>
    </source>
</evidence>
<organism evidence="10 11">
    <name type="scientific">Paxillus rubicundulus Ve08.2h10</name>
    <dbReference type="NCBI Taxonomy" id="930991"/>
    <lineage>
        <taxon>Eukaryota</taxon>
        <taxon>Fungi</taxon>
        <taxon>Dikarya</taxon>
        <taxon>Basidiomycota</taxon>
        <taxon>Agaricomycotina</taxon>
        <taxon>Agaricomycetes</taxon>
        <taxon>Agaricomycetidae</taxon>
        <taxon>Boletales</taxon>
        <taxon>Paxilineae</taxon>
        <taxon>Paxillaceae</taxon>
        <taxon>Paxillus</taxon>
    </lineage>
</organism>
<dbReference type="AlphaFoldDB" id="A0A0D0E6F8"/>
<evidence type="ECO:0000256" key="5">
    <source>
        <dbReference type="PROSITE-ProRule" id="PRU01077"/>
    </source>
</evidence>
<dbReference type="PROSITE" id="PS50002">
    <property type="entry name" value="SH3"/>
    <property type="match status" value="2"/>
</dbReference>
<dbReference type="InterPro" id="IPR001452">
    <property type="entry name" value="SH3_domain"/>
</dbReference>
<dbReference type="EMBL" id="KN824954">
    <property type="protein sequence ID" value="KIK97074.1"/>
    <property type="molecule type" value="Genomic_DNA"/>
</dbReference>
<evidence type="ECO:0000313" key="10">
    <source>
        <dbReference type="EMBL" id="KIK97074.1"/>
    </source>
</evidence>
<evidence type="ECO:0000313" key="11">
    <source>
        <dbReference type="Proteomes" id="UP000054538"/>
    </source>
</evidence>
<keyword evidence="5" id="KW-0175">Coiled coil</keyword>
<feature type="domain" description="Phorbol-ester/DAG-type" evidence="8">
    <location>
        <begin position="451"/>
        <end position="501"/>
    </location>
</feature>
<dbReference type="InParanoid" id="A0A0D0E6F8"/>
<dbReference type="Pfam" id="PF00130">
    <property type="entry name" value="C1_1"/>
    <property type="match status" value="1"/>
</dbReference>
<keyword evidence="2" id="KW-0479">Metal-binding</keyword>
<dbReference type="PROSITE" id="PS50081">
    <property type="entry name" value="ZF_DAG_PE_2"/>
    <property type="match status" value="1"/>
</dbReference>
<name>A0A0D0E6F8_9AGAM</name>
<dbReference type="InterPro" id="IPR031160">
    <property type="entry name" value="F_BAR_dom"/>
</dbReference>
<evidence type="ECO:0000256" key="4">
    <source>
        <dbReference type="PROSITE-ProRule" id="PRU00192"/>
    </source>
</evidence>
<evidence type="ECO:0000256" key="3">
    <source>
        <dbReference type="ARBA" id="ARBA00022833"/>
    </source>
</evidence>
<feature type="domain" description="F-BAR" evidence="9">
    <location>
        <begin position="48"/>
        <end position="321"/>
    </location>
</feature>
<evidence type="ECO:0000259" key="7">
    <source>
        <dbReference type="PROSITE" id="PS50002"/>
    </source>
</evidence>
<sequence length="678" mass="75036">MPVSPLINCEVLTRLSEASLQRDYHHTENIPCHTRRVLVRIEGMQQAESYGQRLPDQVDRITSLFDAHLGLVADVRDLYRDRAGLEREYAAKLQLLAKKATEKRSKAAVSLVAGDGPTKPCTETTIRQNTLVNAYAQIITSISNAAQDHINLADTIATRVTEPLKALEHQNDDLKRKQSQFYQKLLSERDLFYQDRLKNKQKYDDNCREVEIYRQKQGHAQQDRHAERAARQYEQHRIDMLTSKNVYLISIAVANSVKDKFYYEDLPNLQDIFQDLQTRLVKNCATILLQAQTIQVAHQDNLKNRLTSAMVAIDGIQPDKDQNIFIDSNIRSFNVPSDWVFEPCGGHYDTDGVCLEPTPKVFLQNKLARSRRKLQELEPTLDAKRGEAEKCASLVAAYSADDTLGNIDDAVNGYLDAQHQAAYLSTSGLVLRSEVDTIATALGDDEGGSSPHDFKGSSFSIPTACGYCKASIWGLSKLGKTCRACGLSVHSKCELKVPAECTGIRGDHRVIEVVTRTSSTVSRSRTNASPPDDRLHGDTRSPSGRVVFDFLASSAFELSVSEGMVVHVLEEDDGSGWVKVTDGHGGTGLVPASYLEMLDLEMPEGPGSSESSQGVGQFVRVMYDYQAQGPDELSITEGETLELSSGLNGGQNYAEGWWEGYSGDGQKGIFPSNYVDLG</sequence>
<evidence type="ECO:0000259" key="9">
    <source>
        <dbReference type="PROSITE" id="PS51741"/>
    </source>
</evidence>
<dbReference type="SUPFAM" id="SSF50044">
    <property type="entry name" value="SH3-domain"/>
    <property type="match status" value="2"/>
</dbReference>
<dbReference type="GO" id="GO:0046872">
    <property type="term" value="F:metal ion binding"/>
    <property type="evidence" value="ECO:0007669"/>
    <property type="project" value="UniProtKB-KW"/>
</dbReference>
<dbReference type="PANTHER" id="PTHR15735:SF21">
    <property type="entry name" value="PROTEIN NERVOUS WRECK"/>
    <property type="match status" value="1"/>
</dbReference>
<dbReference type="SMART" id="SM00109">
    <property type="entry name" value="C1"/>
    <property type="match status" value="1"/>
</dbReference>
<gene>
    <name evidence="10" type="ORF">PAXRUDRAFT_256847</name>
</gene>
<dbReference type="HOGENOM" id="CLU_015390_1_0_1"/>
<feature type="region of interest" description="Disordered" evidence="6">
    <location>
        <begin position="516"/>
        <end position="540"/>
    </location>
</feature>
<proteinExistence type="predicted"/>
<feature type="compositionally biased region" description="Low complexity" evidence="6">
    <location>
        <begin position="516"/>
        <end position="526"/>
    </location>
</feature>
<evidence type="ECO:0000256" key="1">
    <source>
        <dbReference type="ARBA" id="ARBA00022443"/>
    </source>
</evidence>
<feature type="domain" description="SH3" evidence="7">
    <location>
        <begin position="614"/>
        <end position="678"/>
    </location>
</feature>
<keyword evidence="3" id="KW-0862">Zinc</keyword>
<dbReference type="PRINTS" id="PR00452">
    <property type="entry name" value="SH3DOMAIN"/>
</dbReference>
<keyword evidence="1 4" id="KW-0728">SH3 domain</keyword>
<dbReference type="SUPFAM" id="SSF57889">
    <property type="entry name" value="Cysteine-rich domain"/>
    <property type="match status" value="1"/>
</dbReference>
<dbReference type="PRINTS" id="PR00008">
    <property type="entry name" value="DAGPEDOMAIN"/>
</dbReference>
<dbReference type="Gene3D" id="2.30.30.40">
    <property type="entry name" value="SH3 Domains"/>
    <property type="match status" value="2"/>
</dbReference>
<dbReference type="CDD" id="cd11912">
    <property type="entry name" value="SH3_Bzz1_1"/>
    <property type="match status" value="1"/>
</dbReference>
<accession>A0A0D0E6F8</accession>
<dbReference type="InterPro" id="IPR036028">
    <property type="entry name" value="SH3-like_dom_sf"/>
</dbReference>
<dbReference type="STRING" id="930991.A0A0D0E6F8"/>
<dbReference type="InterPro" id="IPR035459">
    <property type="entry name" value="Bzz1_SH3_1"/>
</dbReference>
<dbReference type="Gene3D" id="1.20.1270.60">
    <property type="entry name" value="Arfaptin homology (AH) domain/BAR domain"/>
    <property type="match status" value="1"/>
</dbReference>
<dbReference type="SUPFAM" id="SSF103657">
    <property type="entry name" value="BAR/IMD domain-like"/>
    <property type="match status" value="1"/>
</dbReference>
<dbReference type="InterPro" id="IPR002219">
    <property type="entry name" value="PKC_DAG/PE"/>
</dbReference>
<dbReference type="PROSITE" id="PS51741">
    <property type="entry name" value="F_BAR"/>
    <property type="match status" value="1"/>
</dbReference>
<dbReference type="FunCoup" id="A0A0D0E6F8">
    <property type="interactions" value="94"/>
</dbReference>